<name>A0AAD5FWW5_9ASCO</name>
<dbReference type="InterPro" id="IPR000542">
    <property type="entry name" value="Carn_acyl_trans"/>
</dbReference>
<protein>
    <recommendedName>
        <fullName evidence="17">Carnitine O-acetyltransferase, mitochondrial</fullName>
        <ecNumber evidence="16">2.3.1.7</ecNumber>
    </recommendedName>
</protein>
<dbReference type="EMBL" id="JAIHNG010000158">
    <property type="protein sequence ID" value="KAI5950299.1"/>
    <property type="molecule type" value="Genomic_DNA"/>
</dbReference>
<organism evidence="21 22">
    <name type="scientific">Candida theae</name>
    <dbReference type="NCBI Taxonomy" id="1198502"/>
    <lineage>
        <taxon>Eukaryota</taxon>
        <taxon>Fungi</taxon>
        <taxon>Dikarya</taxon>
        <taxon>Ascomycota</taxon>
        <taxon>Saccharomycotina</taxon>
        <taxon>Pichiomycetes</taxon>
        <taxon>Debaryomycetaceae</taxon>
        <taxon>Candida/Lodderomyces clade</taxon>
        <taxon>Candida</taxon>
    </lineage>
</organism>
<dbReference type="InterPro" id="IPR023213">
    <property type="entry name" value="CAT-like_dom_sf"/>
</dbReference>
<evidence type="ECO:0000256" key="5">
    <source>
        <dbReference type="ARBA" id="ARBA00022679"/>
    </source>
</evidence>
<dbReference type="PROSITE" id="PS00440">
    <property type="entry name" value="ACYLTRANSF_C_2"/>
    <property type="match status" value="1"/>
</dbReference>
<evidence type="ECO:0000256" key="15">
    <source>
        <dbReference type="ARBA" id="ARBA00053195"/>
    </source>
</evidence>
<dbReference type="GeneID" id="76152405"/>
<comment type="catalytic activity">
    <reaction evidence="14">
        <text>(R)-carnitine + acetyl-CoA = O-acetyl-(R)-carnitine + CoA</text>
        <dbReference type="Rhea" id="RHEA:21136"/>
        <dbReference type="ChEBI" id="CHEBI:16347"/>
        <dbReference type="ChEBI" id="CHEBI:57287"/>
        <dbReference type="ChEBI" id="CHEBI:57288"/>
        <dbReference type="ChEBI" id="CHEBI:57589"/>
        <dbReference type="EC" id="2.3.1.7"/>
    </reaction>
</comment>
<evidence type="ECO:0000256" key="4">
    <source>
        <dbReference type="ARBA" id="ARBA00022448"/>
    </source>
</evidence>
<dbReference type="Gene3D" id="3.30.559.70">
    <property type="entry name" value="Choline/Carnitine o-acyltransferase, domain 2"/>
    <property type="match status" value="1"/>
</dbReference>
<keyword evidence="12" id="KW-0576">Peroxisome</keyword>
<comment type="similarity">
    <text evidence="3 19">Belongs to the carnitine/choline acetyltransferase family.</text>
</comment>
<dbReference type="PANTHER" id="PTHR22589:SF103">
    <property type="entry name" value="CARNITINE O-ACETYL-TRANSFERASE, ISOFORM A-RELATED"/>
    <property type="match status" value="1"/>
</dbReference>
<dbReference type="GO" id="GO:0005777">
    <property type="term" value="C:peroxisome"/>
    <property type="evidence" value="ECO:0007669"/>
    <property type="project" value="UniProtKB-SubCell"/>
</dbReference>
<feature type="domain" description="Choline/carnitine acyltransferase" evidence="20">
    <location>
        <begin position="57"/>
        <end position="604"/>
    </location>
</feature>
<evidence type="ECO:0000256" key="14">
    <source>
        <dbReference type="ARBA" id="ARBA00052702"/>
    </source>
</evidence>
<keyword evidence="22" id="KW-1185">Reference proteome</keyword>
<evidence type="ECO:0000256" key="19">
    <source>
        <dbReference type="RuleBase" id="RU003801"/>
    </source>
</evidence>
<dbReference type="PANTHER" id="PTHR22589">
    <property type="entry name" value="CARNITINE O-ACYLTRANSFERASE"/>
    <property type="match status" value="1"/>
</dbReference>
<evidence type="ECO:0000256" key="1">
    <source>
        <dbReference type="ARBA" id="ARBA00004275"/>
    </source>
</evidence>
<evidence type="ECO:0000256" key="12">
    <source>
        <dbReference type="ARBA" id="ARBA00023140"/>
    </source>
</evidence>
<comment type="subcellular location">
    <subcellularLocation>
        <location evidence="2">Mitochondrion inner membrane</location>
        <topology evidence="2">Peripheral membrane protein</topology>
        <orientation evidence="2">Matrix side</orientation>
    </subcellularLocation>
    <subcellularLocation>
        <location evidence="1">Peroxisome</location>
    </subcellularLocation>
</comment>
<keyword evidence="11" id="KW-0472">Membrane</keyword>
<gene>
    <name evidence="21" type="ORF">KGF57_004361</name>
</gene>
<evidence type="ECO:0000256" key="7">
    <source>
        <dbReference type="ARBA" id="ARBA00022832"/>
    </source>
</evidence>
<keyword evidence="7" id="KW-0276">Fatty acid metabolism</keyword>
<evidence type="ECO:0000256" key="9">
    <source>
        <dbReference type="ARBA" id="ARBA00023098"/>
    </source>
</evidence>
<keyword evidence="10" id="KW-0496">Mitochondrion</keyword>
<evidence type="ECO:0000256" key="10">
    <source>
        <dbReference type="ARBA" id="ARBA00023128"/>
    </source>
</evidence>
<dbReference type="FunFam" id="3.30.559.70:FF:000007">
    <property type="entry name" value="Carnitine O-acetyltransferase, mitochondrial"/>
    <property type="match status" value="1"/>
</dbReference>
<dbReference type="GO" id="GO:0005743">
    <property type="term" value="C:mitochondrial inner membrane"/>
    <property type="evidence" value="ECO:0007669"/>
    <property type="project" value="UniProtKB-SubCell"/>
</dbReference>
<keyword evidence="13 19" id="KW-0012">Acyltransferase</keyword>
<dbReference type="PROSITE" id="PS00439">
    <property type="entry name" value="ACYLTRANSF_C_1"/>
    <property type="match status" value="1"/>
</dbReference>
<dbReference type="RefSeq" id="XP_051607169.1">
    <property type="nucleotide sequence ID" value="XM_051753863.1"/>
</dbReference>
<evidence type="ECO:0000313" key="21">
    <source>
        <dbReference type="EMBL" id="KAI5950299.1"/>
    </source>
</evidence>
<keyword evidence="4" id="KW-0813">Transport</keyword>
<dbReference type="InterPro" id="IPR039551">
    <property type="entry name" value="Cho/carn_acyl_trans"/>
</dbReference>
<dbReference type="Pfam" id="PF00755">
    <property type="entry name" value="Carn_acyltransf"/>
    <property type="match status" value="1"/>
</dbReference>
<evidence type="ECO:0000256" key="8">
    <source>
        <dbReference type="ARBA" id="ARBA00022946"/>
    </source>
</evidence>
<keyword evidence="9" id="KW-0443">Lipid metabolism</keyword>
<dbReference type="EC" id="2.3.1.7" evidence="16"/>
<dbReference type="GO" id="GO:0006631">
    <property type="term" value="P:fatty acid metabolic process"/>
    <property type="evidence" value="ECO:0007669"/>
    <property type="project" value="UniProtKB-KW"/>
</dbReference>
<evidence type="ECO:0000256" key="2">
    <source>
        <dbReference type="ARBA" id="ARBA00004443"/>
    </source>
</evidence>
<evidence type="ECO:0000256" key="6">
    <source>
        <dbReference type="ARBA" id="ARBA00022792"/>
    </source>
</evidence>
<sequence length="639" mass="71969">MFKSLTRQQVLSLNKATAATTSPKTLFKMPILAAKKPFSTSTAKGETYKLQSQLPKLPVPELQETAAKYIKSIEPFLNPQQLQDSKAKVEEFIRPGGAGEQLQQRLNSFAKDKDNWLAEFWDDYAYLSYRDPVVPFVSYFFSHKDIRNVVGQDQLLKATLIAYHTIEFAEQVQNETLQPEVIKGNPFCMNAFKYMFNNSRVPAEGSDVTQHYDANANRFFVVVYKNNFYKVPTHSEQGQRLSKGEIYQHLQQIKNDPTPKGLPVGALTSLNRDEWLSAYNNLLKSPINEASLTDIFASAFVVCLDSNNPITIEEKSKNCWHGDGQNRWFDKPLEFFVSANGNSGFLGEHSRMDATPTVQMNNTILKQIAETNPDELISEIATVAPKVGKADILPFDLNPTSRQNIASAVAKFDATIAAHDEEIFQHYGYGKNLIKKFKTSPDAYVQMLMQLAYYKLTGKVRPTYESAATRKFLKGRTETGRTVSNESKKFVETWTNPKASIEEKVATFQAATKQHVAYLSAAADGKGVDRHLFGLKQMLKPGEEVPAIFTDPIFTYSQTWYISSSQVPSEYFQSWGWSQVIDDGFGLAYLINNDWIHVHISCKYGNGLSSAQLKWFLVDSANEMQDVLVKGLLGDKAKL</sequence>
<evidence type="ECO:0000256" key="13">
    <source>
        <dbReference type="ARBA" id="ARBA00023315"/>
    </source>
</evidence>
<evidence type="ECO:0000256" key="17">
    <source>
        <dbReference type="ARBA" id="ARBA00073438"/>
    </source>
</evidence>
<keyword evidence="8" id="KW-0809">Transit peptide</keyword>
<dbReference type="Proteomes" id="UP001204833">
    <property type="component" value="Unassembled WGS sequence"/>
</dbReference>
<evidence type="ECO:0000256" key="16">
    <source>
        <dbReference type="ARBA" id="ARBA00066910"/>
    </source>
</evidence>
<proteinExistence type="inferred from homology"/>
<evidence type="ECO:0000256" key="11">
    <source>
        <dbReference type="ARBA" id="ARBA00023136"/>
    </source>
</evidence>
<keyword evidence="6" id="KW-0999">Mitochondrion inner membrane</keyword>
<evidence type="ECO:0000256" key="3">
    <source>
        <dbReference type="ARBA" id="ARBA00005232"/>
    </source>
</evidence>
<dbReference type="SUPFAM" id="SSF52777">
    <property type="entry name" value="CoA-dependent acyltransferases"/>
    <property type="match status" value="2"/>
</dbReference>
<dbReference type="GO" id="GO:0009437">
    <property type="term" value="P:carnitine metabolic process"/>
    <property type="evidence" value="ECO:0007669"/>
    <property type="project" value="TreeGrafter"/>
</dbReference>
<comment type="function">
    <text evidence="15">Carnitine acetylase is specific for short chain fatty acids. Carnitine acetylase seems to affect the flux through the pyruvate dehydrogenase complex. It may be involved as well in the transport of acetyl-CoA into mitochondria.</text>
</comment>
<evidence type="ECO:0000313" key="22">
    <source>
        <dbReference type="Proteomes" id="UP001204833"/>
    </source>
</evidence>
<evidence type="ECO:0000256" key="18">
    <source>
        <dbReference type="PIRSR" id="PIRSR600542-1"/>
    </source>
</evidence>
<comment type="caution">
    <text evidence="21">The sequence shown here is derived from an EMBL/GenBank/DDBJ whole genome shotgun (WGS) entry which is preliminary data.</text>
</comment>
<keyword evidence="5 19" id="KW-0808">Transferase</keyword>
<dbReference type="GO" id="GO:0004092">
    <property type="term" value="F:carnitine O-acetyltransferase activity"/>
    <property type="evidence" value="ECO:0007669"/>
    <property type="project" value="UniProtKB-EC"/>
</dbReference>
<dbReference type="InterPro" id="IPR042231">
    <property type="entry name" value="Cho/carn_acyl_trans_2"/>
</dbReference>
<evidence type="ECO:0000259" key="20">
    <source>
        <dbReference type="Pfam" id="PF00755"/>
    </source>
</evidence>
<dbReference type="Gene3D" id="3.30.559.10">
    <property type="entry name" value="Chloramphenicol acetyltransferase-like domain"/>
    <property type="match status" value="1"/>
</dbReference>
<dbReference type="AlphaFoldDB" id="A0AAD5FWW5"/>
<accession>A0AAD5FWW5</accession>
<feature type="active site" description="Proton acceptor" evidence="18">
    <location>
        <position position="349"/>
    </location>
</feature>
<reference evidence="21 22" key="1">
    <citation type="journal article" date="2022" name="DNA Res.">
        <title>Genome analysis of five recently described species of the CUG-Ser clade uncovers Candida theae as a new hybrid lineage with pathogenic potential in the Candida parapsilosis species complex.</title>
        <authorList>
            <person name="Mixao V."/>
            <person name="Del Olmo V."/>
            <person name="Hegedusova E."/>
            <person name="Saus E."/>
            <person name="Pryszcz L."/>
            <person name="Cillingova A."/>
            <person name="Nosek J."/>
            <person name="Gabaldon T."/>
        </authorList>
    </citation>
    <scope>NUCLEOTIDE SEQUENCE [LARGE SCALE GENOMIC DNA]</scope>
    <source>
        <strain evidence="21 22">CBS 12239</strain>
    </source>
</reference>